<comment type="similarity">
    <text evidence="1">Belongs to the transferase hexapeptide repeat family.</text>
</comment>
<dbReference type="Gene3D" id="1.10.166.10">
    <property type="entry name" value="Tetrahydrodipicolinate-N-succinyltransferase, N-terminal domain"/>
    <property type="match status" value="1"/>
</dbReference>
<evidence type="ECO:0000256" key="1">
    <source>
        <dbReference type="ARBA" id="ARBA00007274"/>
    </source>
</evidence>
<dbReference type="Pfam" id="PF14805">
    <property type="entry name" value="THDPS_N_2"/>
    <property type="match status" value="1"/>
</dbReference>
<organism evidence="3 4">
    <name type="scientific">Candidatus Cryptobacteroides merdipullorum</name>
    <dbReference type="NCBI Taxonomy" id="2840771"/>
    <lineage>
        <taxon>Bacteria</taxon>
        <taxon>Pseudomonadati</taxon>
        <taxon>Bacteroidota</taxon>
        <taxon>Bacteroidia</taxon>
        <taxon>Bacteroidales</taxon>
        <taxon>Candidatus Cryptobacteroides</taxon>
    </lineage>
</organism>
<dbReference type="Pfam" id="PF14602">
    <property type="entry name" value="Hexapep_2"/>
    <property type="match status" value="1"/>
</dbReference>
<accession>A0A9D1GN42</accession>
<sequence>MEISIERFNEVIAGLEAGTIRVAEKHGGAWRVNREVKEVILAGFRLGKIADMSEGKFPFFDKDTFPVRRFSASDGVRIVPGGSSIRRGAYVAPGAIVMPPSYINVGAYVGEGTMVDSHVTIGSCAQVGSHIHISAATQIGGVLEPAGAMPTIIEDGAFVGGNCGIYEGTIVREKAVIASGVIITSSTPIFDSTTGEFVERNSDGRVVVPAGAVVVSGSRPIRKGVSAGSGVCLYCPVIVKYRDDKTSGSVILEDLLR</sequence>
<feature type="domain" description="Tetrahydrodipicolinate-N-succinyltransferase chain A" evidence="2">
    <location>
        <begin position="8"/>
        <end position="46"/>
    </location>
</feature>
<dbReference type="CDD" id="cd03350">
    <property type="entry name" value="LbH_THP_succinylT"/>
    <property type="match status" value="1"/>
</dbReference>
<dbReference type="EC" id="2.3.1.117" evidence="3"/>
<dbReference type="InterPro" id="IPR023180">
    <property type="entry name" value="THP_succinylTrfase_dom1"/>
</dbReference>
<dbReference type="Gene3D" id="2.160.10.10">
    <property type="entry name" value="Hexapeptide repeat proteins"/>
    <property type="match status" value="1"/>
</dbReference>
<reference evidence="3" key="1">
    <citation type="submission" date="2020-10" db="EMBL/GenBank/DDBJ databases">
        <authorList>
            <person name="Gilroy R."/>
        </authorList>
    </citation>
    <scope>NUCLEOTIDE SEQUENCE</scope>
    <source>
        <strain evidence="3">ChiHecec2B26-709</strain>
    </source>
</reference>
<keyword evidence="3" id="KW-0012">Acyltransferase</keyword>
<name>A0A9D1GN42_9BACT</name>
<dbReference type="Proteomes" id="UP000886881">
    <property type="component" value="Unassembled WGS sequence"/>
</dbReference>
<dbReference type="InterPro" id="IPR001451">
    <property type="entry name" value="Hexapep"/>
</dbReference>
<dbReference type="AlphaFoldDB" id="A0A9D1GN42"/>
<dbReference type="InterPro" id="IPR011004">
    <property type="entry name" value="Trimer_LpxA-like_sf"/>
</dbReference>
<dbReference type="EMBL" id="DVLC01000070">
    <property type="protein sequence ID" value="HIT46926.1"/>
    <property type="molecule type" value="Genomic_DNA"/>
</dbReference>
<gene>
    <name evidence="3" type="ORF">IAC35_03600</name>
</gene>
<evidence type="ECO:0000259" key="2">
    <source>
        <dbReference type="Pfam" id="PF14805"/>
    </source>
</evidence>
<protein>
    <submittedName>
        <fullName evidence="3">2,3,4,5-tetrahydropyridine-2,6-dicarboxylate N-succinyltransferase</fullName>
        <ecNumber evidence="3">2.3.1.117</ecNumber>
    </submittedName>
</protein>
<evidence type="ECO:0000313" key="3">
    <source>
        <dbReference type="EMBL" id="HIT46926.1"/>
    </source>
</evidence>
<dbReference type="NCBIfam" id="NF008808">
    <property type="entry name" value="PRK11830.1"/>
    <property type="match status" value="1"/>
</dbReference>
<dbReference type="SUPFAM" id="SSF51161">
    <property type="entry name" value="Trimeric LpxA-like enzymes"/>
    <property type="match status" value="1"/>
</dbReference>
<proteinExistence type="inferred from homology"/>
<dbReference type="GO" id="GO:0008666">
    <property type="term" value="F:2,3,4,5-tetrahydropyridine-2,6-dicarboxylate N-succinyltransferase activity"/>
    <property type="evidence" value="ECO:0007669"/>
    <property type="project" value="UniProtKB-EC"/>
</dbReference>
<keyword evidence="3" id="KW-0808">Transferase</keyword>
<reference evidence="3" key="2">
    <citation type="journal article" date="2021" name="PeerJ">
        <title>Extensive microbial diversity within the chicken gut microbiome revealed by metagenomics and culture.</title>
        <authorList>
            <person name="Gilroy R."/>
            <person name="Ravi A."/>
            <person name="Getino M."/>
            <person name="Pursley I."/>
            <person name="Horton D.L."/>
            <person name="Alikhan N.F."/>
            <person name="Baker D."/>
            <person name="Gharbi K."/>
            <person name="Hall N."/>
            <person name="Watson M."/>
            <person name="Adriaenssens E.M."/>
            <person name="Foster-Nyarko E."/>
            <person name="Jarju S."/>
            <person name="Secka A."/>
            <person name="Antonio M."/>
            <person name="Oren A."/>
            <person name="Chaudhuri R.R."/>
            <person name="La Ragione R."/>
            <person name="Hildebrand F."/>
            <person name="Pallen M.J."/>
        </authorList>
    </citation>
    <scope>NUCLEOTIDE SEQUENCE</scope>
    <source>
        <strain evidence="3">ChiHecec2B26-709</strain>
    </source>
</reference>
<comment type="caution">
    <text evidence="3">The sequence shown here is derived from an EMBL/GenBank/DDBJ whole genome shotgun (WGS) entry which is preliminary data.</text>
</comment>
<evidence type="ECO:0000313" key="4">
    <source>
        <dbReference type="Proteomes" id="UP000886881"/>
    </source>
</evidence>
<dbReference type="InterPro" id="IPR037133">
    <property type="entry name" value="THP_succinylTrfase_N_sf"/>
</dbReference>